<keyword evidence="3 6" id="KW-0815">Transposition</keyword>
<comment type="similarity">
    <text evidence="2 6">Belongs to the transposase mutator family.</text>
</comment>
<dbReference type="RefSeq" id="WP_176765815.1">
    <property type="nucleotide sequence ID" value="NZ_FNIM01000008.1"/>
</dbReference>
<keyword evidence="5 6" id="KW-0233">DNA recombination</keyword>
<evidence type="ECO:0000313" key="8">
    <source>
        <dbReference type="Proteomes" id="UP000198541"/>
    </source>
</evidence>
<dbReference type="GO" id="GO:0004803">
    <property type="term" value="F:transposase activity"/>
    <property type="evidence" value="ECO:0007669"/>
    <property type="project" value="UniProtKB-UniRule"/>
</dbReference>
<evidence type="ECO:0000256" key="6">
    <source>
        <dbReference type="RuleBase" id="RU365089"/>
    </source>
</evidence>
<evidence type="ECO:0000256" key="2">
    <source>
        <dbReference type="ARBA" id="ARBA00010961"/>
    </source>
</evidence>
<dbReference type="GO" id="GO:0006313">
    <property type="term" value="P:DNA transposition"/>
    <property type="evidence" value="ECO:0007669"/>
    <property type="project" value="UniProtKB-UniRule"/>
</dbReference>
<evidence type="ECO:0000313" key="7">
    <source>
        <dbReference type="EMBL" id="SDN60739.1"/>
    </source>
</evidence>
<reference evidence="8" key="1">
    <citation type="submission" date="2016-10" db="EMBL/GenBank/DDBJ databases">
        <authorList>
            <person name="Varghese N."/>
            <person name="Submissions S."/>
        </authorList>
    </citation>
    <scope>NUCLEOTIDE SEQUENCE [LARGE SCALE GENOMIC DNA]</scope>
    <source>
        <strain evidence="8">DSM 27982</strain>
    </source>
</reference>
<dbReference type="PANTHER" id="PTHR33217">
    <property type="entry name" value="TRANSPOSASE FOR INSERTION SEQUENCE ELEMENT IS1081"/>
    <property type="match status" value="1"/>
</dbReference>
<dbReference type="Proteomes" id="UP000198541">
    <property type="component" value="Unassembled WGS sequence"/>
</dbReference>
<evidence type="ECO:0000256" key="3">
    <source>
        <dbReference type="ARBA" id="ARBA00022578"/>
    </source>
</evidence>
<sequence length="100" mass="11836">VEAEPDLTAFAAFPREHWQKIWTGNPIERLNREIKRRTDVVQVFPDRDSVTRLVGAVLQEQHEEWQYGERRYLSETSLRRLTRILHEQAETTHPIMAITA</sequence>
<dbReference type="AlphaFoldDB" id="A0A1H0CS47"/>
<evidence type="ECO:0000256" key="5">
    <source>
        <dbReference type="ARBA" id="ARBA00023172"/>
    </source>
</evidence>
<protein>
    <recommendedName>
        <fullName evidence="6">Mutator family transposase</fullName>
    </recommendedName>
</protein>
<dbReference type="Pfam" id="PF00872">
    <property type="entry name" value="Transposase_mut"/>
    <property type="match status" value="1"/>
</dbReference>
<keyword evidence="4 6" id="KW-0238">DNA-binding</keyword>
<organism evidence="7 8">
    <name type="scientific">Actinomyces ruminicola</name>
    <dbReference type="NCBI Taxonomy" id="332524"/>
    <lineage>
        <taxon>Bacteria</taxon>
        <taxon>Bacillati</taxon>
        <taxon>Actinomycetota</taxon>
        <taxon>Actinomycetes</taxon>
        <taxon>Actinomycetales</taxon>
        <taxon>Actinomycetaceae</taxon>
        <taxon>Actinomyces</taxon>
    </lineage>
</organism>
<feature type="non-terminal residue" evidence="7">
    <location>
        <position position="1"/>
    </location>
</feature>
<evidence type="ECO:0000256" key="1">
    <source>
        <dbReference type="ARBA" id="ARBA00002190"/>
    </source>
</evidence>
<accession>A0A1H0CS47</accession>
<keyword evidence="6" id="KW-0814">Transposable element</keyword>
<keyword evidence="8" id="KW-1185">Reference proteome</keyword>
<dbReference type="EMBL" id="FNIM01000008">
    <property type="protein sequence ID" value="SDN60739.1"/>
    <property type="molecule type" value="Genomic_DNA"/>
</dbReference>
<dbReference type="GO" id="GO:0003677">
    <property type="term" value="F:DNA binding"/>
    <property type="evidence" value="ECO:0007669"/>
    <property type="project" value="UniProtKB-UniRule"/>
</dbReference>
<dbReference type="InterPro" id="IPR001207">
    <property type="entry name" value="Transposase_mutator"/>
</dbReference>
<comment type="function">
    <text evidence="1 6">Required for the transposition of the insertion element.</text>
</comment>
<name>A0A1H0CS47_9ACTO</name>
<evidence type="ECO:0000256" key="4">
    <source>
        <dbReference type="ARBA" id="ARBA00023125"/>
    </source>
</evidence>
<dbReference type="PANTHER" id="PTHR33217:SF7">
    <property type="entry name" value="TRANSPOSASE FOR INSERTION SEQUENCE ELEMENT IS1081"/>
    <property type="match status" value="1"/>
</dbReference>
<gene>
    <name evidence="7" type="ORF">SAMN05216355_1081</name>
</gene>
<proteinExistence type="inferred from homology"/>